<dbReference type="SUPFAM" id="SSF53335">
    <property type="entry name" value="S-adenosyl-L-methionine-dependent methyltransferases"/>
    <property type="match status" value="1"/>
</dbReference>
<accession>A0A0G4HX82</accession>
<dbReference type="EMBL" id="CDMZ01004231">
    <property type="protein sequence ID" value="CEM49102.1"/>
    <property type="molecule type" value="Genomic_DNA"/>
</dbReference>
<dbReference type="CDD" id="cd02440">
    <property type="entry name" value="AdoMet_MTases"/>
    <property type="match status" value="1"/>
</dbReference>
<name>A0A0G4HX82_9ALVE</name>
<dbReference type="GO" id="GO:0005737">
    <property type="term" value="C:cytoplasm"/>
    <property type="evidence" value="ECO:0007669"/>
    <property type="project" value="TreeGrafter"/>
</dbReference>
<dbReference type="InterPro" id="IPR029063">
    <property type="entry name" value="SAM-dependent_MTases_sf"/>
</dbReference>
<reference evidence="1" key="1">
    <citation type="submission" date="2014-11" db="EMBL/GenBank/DDBJ databases">
        <authorList>
            <person name="Otto D Thomas"/>
            <person name="Naeem Raeece"/>
        </authorList>
    </citation>
    <scope>NUCLEOTIDE SEQUENCE</scope>
</reference>
<gene>
    <name evidence="1" type="ORF">Cvel_9216</name>
</gene>
<dbReference type="InterPro" id="IPR051038">
    <property type="entry name" value="RMT2/GAMT_Mtase"/>
</dbReference>
<dbReference type="PANTHER" id="PTHR32379:SF1">
    <property type="entry name" value="GUANIDINOACETATE N-METHYLTRANSFERASE"/>
    <property type="match status" value="1"/>
</dbReference>
<dbReference type="VEuPathDB" id="CryptoDB:Cvel_9216"/>
<proteinExistence type="predicted"/>
<dbReference type="AlphaFoldDB" id="A0A0G4HX82"/>
<protein>
    <submittedName>
        <fullName evidence="1">Uncharacterized protein</fullName>
    </submittedName>
</protein>
<dbReference type="PANTHER" id="PTHR32379">
    <property type="entry name" value="GUANIDINOACETATE N-METHYLTRANSFERASE"/>
    <property type="match status" value="1"/>
</dbReference>
<evidence type="ECO:0000313" key="1">
    <source>
        <dbReference type="EMBL" id="CEM49102.1"/>
    </source>
</evidence>
<dbReference type="Gene3D" id="3.40.50.150">
    <property type="entry name" value="Vaccinia Virus protein VP39"/>
    <property type="match status" value="1"/>
</dbReference>
<organism evidence="1">
    <name type="scientific">Chromera velia CCMP2878</name>
    <dbReference type="NCBI Taxonomy" id="1169474"/>
    <lineage>
        <taxon>Eukaryota</taxon>
        <taxon>Sar</taxon>
        <taxon>Alveolata</taxon>
        <taxon>Colpodellida</taxon>
        <taxon>Chromeraceae</taxon>
        <taxon>Chromera</taxon>
    </lineage>
</organism>
<dbReference type="GO" id="GO:0006601">
    <property type="term" value="P:creatine biosynthetic process"/>
    <property type="evidence" value="ECO:0007669"/>
    <property type="project" value="TreeGrafter"/>
</dbReference>
<dbReference type="GO" id="GO:0005634">
    <property type="term" value="C:nucleus"/>
    <property type="evidence" value="ECO:0007669"/>
    <property type="project" value="TreeGrafter"/>
</dbReference>
<sequence length="243" mass="27766">MVLEVAGYHGLKSGELERTWIDKKADITDNHVYIDGHPVMESWEQPYMAALARKAASRGGKVLEVGFGLALSARAFQECDIQEHVIIEANADVFKKLVSWAAQQKHKVTPLFGLWQDVVHSLPSNDFDGIMYDTYPQNAEQQHVHQFGFLKHARRLLKPVGILTYCNLTSLGVLRAEYSDPTKTDEENWRLLFEATQKPHLLKDCGFKEEEIREFELHSLVPPKECAYYQHHTQLIPVLVKAN</sequence>
<dbReference type="GO" id="GO:0030731">
    <property type="term" value="F:guanidinoacetate N-methyltransferase activity"/>
    <property type="evidence" value="ECO:0007669"/>
    <property type="project" value="TreeGrafter"/>
</dbReference>